<reference evidence="1 2" key="1">
    <citation type="submission" date="2014-05" db="EMBL/GenBank/DDBJ databases">
        <title>Complete genome sequence of Aeromonas bacteriophage pAh6-C.</title>
        <authorList>
            <person name="Jun J.W."/>
            <person name="Park S.C."/>
        </authorList>
    </citation>
    <scope>NUCLEOTIDE SEQUENCE [LARGE SCALE GENOMIC DNA]</scope>
</reference>
<keyword evidence="2" id="KW-1185">Reference proteome</keyword>
<dbReference type="Proteomes" id="UP000028666">
    <property type="component" value="Segment"/>
</dbReference>
<organism evidence="1 2">
    <name type="scientific">Aeromonas phage pAh6-C</name>
    <dbReference type="NCBI Taxonomy" id="1505227"/>
    <lineage>
        <taxon>Viruses</taxon>
        <taxon>Duplodnaviria</taxon>
        <taxon>Heunggongvirae</taxon>
        <taxon>Uroviricota</taxon>
        <taxon>Caudoviricetes</taxon>
        <taxon>Chaseviridae</taxon>
        <taxon>Nefertitivirinae</taxon>
        <taxon>Pahsextavirus</taxon>
        <taxon>Pahsextavirus pAh6C</taxon>
    </lineage>
</organism>
<sequence>MKYMTGNIMDYIGRPDAICITTNGFVTSSGAGVMGMGIAKQMSDKYPGLKGKLGAHLKSRGNTVGSLMTIGKTSIIAMPVKPKSIILENYADIVSHAQSKYVVGSMVPGFHCIADPAIIERSCRELVDYANAQGSRQ</sequence>
<proteinExistence type="predicted"/>
<name>A0A076GAH6_9CAUD</name>
<accession>A0A076GAH6</accession>
<protein>
    <submittedName>
        <fullName evidence="1">Uncharacterized protein</fullName>
    </submittedName>
</protein>
<dbReference type="KEGG" id="vg:22112311"/>
<dbReference type="EMBL" id="KJ858521">
    <property type="protein sequence ID" value="AII26809.1"/>
    <property type="molecule type" value="Genomic_DNA"/>
</dbReference>
<dbReference type="RefSeq" id="YP_009103389.1">
    <property type="nucleotide sequence ID" value="NC_025459.1"/>
</dbReference>
<dbReference type="OrthoDB" id="12105at10239"/>
<gene>
    <name evidence="1" type="ORF">AH6C_055</name>
</gene>
<dbReference type="InterPro" id="IPR043472">
    <property type="entry name" value="Macro_dom-like"/>
</dbReference>
<dbReference type="Gene3D" id="3.40.220.10">
    <property type="entry name" value="Leucine Aminopeptidase, subunit E, domain 1"/>
    <property type="match status" value="1"/>
</dbReference>
<evidence type="ECO:0000313" key="2">
    <source>
        <dbReference type="Proteomes" id="UP000028666"/>
    </source>
</evidence>
<dbReference type="SUPFAM" id="SSF52949">
    <property type="entry name" value="Macro domain-like"/>
    <property type="match status" value="1"/>
</dbReference>
<dbReference type="GeneID" id="22112311"/>
<evidence type="ECO:0000313" key="1">
    <source>
        <dbReference type="EMBL" id="AII26809.1"/>
    </source>
</evidence>